<proteinExistence type="inferred from homology"/>
<evidence type="ECO:0000256" key="2">
    <source>
        <dbReference type="ARBA" id="ARBA00006333"/>
    </source>
</evidence>
<dbReference type="PANTHER" id="PTHR35201:SF4">
    <property type="entry name" value="BETA-PINACENE SYNTHASE-RELATED"/>
    <property type="match status" value="1"/>
</dbReference>
<dbReference type="SUPFAM" id="SSF48576">
    <property type="entry name" value="Terpenoid synthases"/>
    <property type="match status" value="1"/>
</dbReference>
<reference evidence="5" key="1">
    <citation type="submission" date="2021-06" db="EMBL/GenBank/DDBJ databases">
        <authorList>
            <person name="Kallberg Y."/>
            <person name="Tangrot J."/>
            <person name="Rosling A."/>
        </authorList>
    </citation>
    <scope>NUCLEOTIDE SEQUENCE</scope>
    <source>
        <strain evidence="5">MT106</strain>
    </source>
</reference>
<evidence type="ECO:0000256" key="3">
    <source>
        <dbReference type="ARBA" id="ARBA00022842"/>
    </source>
</evidence>
<dbReference type="PANTHER" id="PTHR35201">
    <property type="entry name" value="TERPENE SYNTHASE"/>
    <property type="match status" value="1"/>
</dbReference>
<dbReference type="InterPro" id="IPR034686">
    <property type="entry name" value="Terpene_cyclase-like_2"/>
</dbReference>
<protein>
    <recommendedName>
        <fullName evidence="4">Terpene synthase</fullName>
        <ecNumber evidence="4">4.2.3.-</ecNumber>
    </recommendedName>
</protein>
<dbReference type="EMBL" id="CAJVPL010000119">
    <property type="protein sequence ID" value="CAG8449881.1"/>
    <property type="molecule type" value="Genomic_DNA"/>
</dbReference>
<dbReference type="EC" id="4.2.3.-" evidence="4"/>
<dbReference type="InterPro" id="IPR008949">
    <property type="entry name" value="Isoprenoid_synthase_dom_sf"/>
</dbReference>
<comment type="cofactor">
    <cofactor evidence="1 4">
        <name>Mg(2+)</name>
        <dbReference type="ChEBI" id="CHEBI:18420"/>
    </cofactor>
</comment>
<dbReference type="OrthoDB" id="2861623at2759"/>
<sequence>MIDKANFSFAVSWLYPTADRELLQVWSDHVVWLFIFDDILEETESIEKFEDFSKEAINIAKRFPRKLDNNSPANDQFKLKRFVEYFEHYLKGCRKERLFRQSGRMPSIKEYSDYRYASVGMFNYLLGTEFVQNTINETVEHSKIQRLLEITVLHFFRINDLFSLGKDKQQGLPNYVIVIQNEKKISEEQAVEIVLAEIEQLTAEFKSIYSEIKQENNSNMNDYCEGMIEFMIGNIE</sequence>
<dbReference type="Gene3D" id="1.10.600.10">
    <property type="entry name" value="Farnesyl Diphosphate Synthase"/>
    <property type="match status" value="1"/>
</dbReference>
<dbReference type="AlphaFoldDB" id="A0A9N8YQM2"/>
<dbReference type="GO" id="GO:0010333">
    <property type="term" value="F:terpene synthase activity"/>
    <property type="evidence" value="ECO:0007669"/>
    <property type="project" value="InterPro"/>
</dbReference>
<keyword evidence="4" id="KW-0456">Lyase</keyword>
<name>A0A9N8YQM2_9GLOM</name>
<gene>
    <name evidence="5" type="ORF">AGERDE_LOCUS1663</name>
</gene>
<dbReference type="Pfam" id="PF19086">
    <property type="entry name" value="Terpene_syn_C_2"/>
    <property type="match status" value="1"/>
</dbReference>
<evidence type="ECO:0000256" key="4">
    <source>
        <dbReference type="RuleBase" id="RU366034"/>
    </source>
</evidence>
<dbReference type="Proteomes" id="UP000789831">
    <property type="component" value="Unassembled WGS sequence"/>
</dbReference>
<dbReference type="GO" id="GO:0008299">
    <property type="term" value="P:isoprenoid biosynthetic process"/>
    <property type="evidence" value="ECO:0007669"/>
    <property type="project" value="UniProtKB-ARBA"/>
</dbReference>
<keyword evidence="4" id="KW-0479">Metal-binding</keyword>
<accession>A0A9N8YQM2</accession>
<evidence type="ECO:0000313" key="5">
    <source>
        <dbReference type="EMBL" id="CAG8449881.1"/>
    </source>
</evidence>
<comment type="caution">
    <text evidence="5">The sequence shown here is derived from an EMBL/GenBank/DDBJ whole genome shotgun (WGS) entry which is preliminary data.</text>
</comment>
<keyword evidence="3 4" id="KW-0460">Magnesium</keyword>
<dbReference type="GO" id="GO:0046872">
    <property type="term" value="F:metal ion binding"/>
    <property type="evidence" value="ECO:0007669"/>
    <property type="project" value="UniProtKB-KW"/>
</dbReference>
<organism evidence="5 6">
    <name type="scientific">Ambispora gerdemannii</name>
    <dbReference type="NCBI Taxonomy" id="144530"/>
    <lineage>
        <taxon>Eukaryota</taxon>
        <taxon>Fungi</taxon>
        <taxon>Fungi incertae sedis</taxon>
        <taxon>Mucoromycota</taxon>
        <taxon>Glomeromycotina</taxon>
        <taxon>Glomeromycetes</taxon>
        <taxon>Archaeosporales</taxon>
        <taxon>Ambisporaceae</taxon>
        <taxon>Ambispora</taxon>
    </lineage>
</organism>
<comment type="similarity">
    <text evidence="2 4">Belongs to the terpene synthase family.</text>
</comment>
<keyword evidence="6" id="KW-1185">Reference proteome</keyword>
<evidence type="ECO:0000256" key="1">
    <source>
        <dbReference type="ARBA" id="ARBA00001946"/>
    </source>
</evidence>
<evidence type="ECO:0000313" key="6">
    <source>
        <dbReference type="Proteomes" id="UP000789831"/>
    </source>
</evidence>